<evidence type="ECO:0000313" key="2">
    <source>
        <dbReference type="EMBL" id="KAH8028759.1"/>
    </source>
</evidence>
<evidence type="ECO:0000313" key="3">
    <source>
        <dbReference type="Proteomes" id="UP000821866"/>
    </source>
</evidence>
<feature type="compositionally biased region" description="Basic and acidic residues" evidence="1">
    <location>
        <begin position="149"/>
        <end position="165"/>
    </location>
</feature>
<dbReference type="AlphaFoldDB" id="A0A9J6E2S7"/>
<feature type="region of interest" description="Disordered" evidence="1">
    <location>
        <begin position="142"/>
        <end position="165"/>
    </location>
</feature>
<reference evidence="2" key="2">
    <citation type="submission" date="2021-09" db="EMBL/GenBank/DDBJ databases">
        <authorList>
            <person name="Jia N."/>
            <person name="Wang J."/>
            <person name="Shi W."/>
            <person name="Du L."/>
            <person name="Sun Y."/>
            <person name="Zhan W."/>
            <person name="Jiang J."/>
            <person name="Wang Q."/>
            <person name="Zhang B."/>
            <person name="Ji P."/>
            <person name="Sakyi L.B."/>
            <person name="Cui X."/>
            <person name="Yuan T."/>
            <person name="Jiang B."/>
            <person name="Yang W."/>
            <person name="Lam T.T.-Y."/>
            <person name="Chang Q."/>
            <person name="Ding S."/>
            <person name="Wang X."/>
            <person name="Zhu J."/>
            <person name="Ruan X."/>
            <person name="Zhao L."/>
            <person name="Wei J."/>
            <person name="Que T."/>
            <person name="Du C."/>
            <person name="Cheng J."/>
            <person name="Dai P."/>
            <person name="Han X."/>
            <person name="Huang E."/>
            <person name="Gao Y."/>
            <person name="Liu J."/>
            <person name="Shao H."/>
            <person name="Ye R."/>
            <person name="Li L."/>
            <person name="Wei W."/>
            <person name="Wang X."/>
            <person name="Wang C."/>
            <person name="Huo Q."/>
            <person name="Li W."/>
            <person name="Guo W."/>
            <person name="Chen H."/>
            <person name="Chen S."/>
            <person name="Zhou L."/>
            <person name="Zhou L."/>
            <person name="Ni X."/>
            <person name="Tian J."/>
            <person name="Zhou Y."/>
            <person name="Sheng Y."/>
            <person name="Liu T."/>
            <person name="Pan Y."/>
            <person name="Xia L."/>
            <person name="Li J."/>
            <person name="Zhao F."/>
            <person name="Cao W."/>
        </authorList>
    </citation>
    <scope>NUCLEOTIDE SEQUENCE</scope>
    <source>
        <strain evidence="2">Rmic-2018</strain>
        <tissue evidence="2">Larvae</tissue>
    </source>
</reference>
<dbReference type="EMBL" id="JABSTU010000006">
    <property type="protein sequence ID" value="KAH8028759.1"/>
    <property type="molecule type" value="Genomic_DNA"/>
</dbReference>
<keyword evidence="3" id="KW-1185">Reference proteome</keyword>
<accession>A0A9J6E2S7</accession>
<comment type="caution">
    <text evidence="2">The sequence shown here is derived from an EMBL/GenBank/DDBJ whole genome shotgun (WGS) entry which is preliminary data.</text>
</comment>
<proteinExistence type="predicted"/>
<evidence type="ECO:0000256" key="1">
    <source>
        <dbReference type="SAM" id="MobiDB-lite"/>
    </source>
</evidence>
<name>A0A9J6E2S7_RHIMP</name>
<dbReference type="Proteomes" id="UP000821866">
    <property type="component" value="Chromosome 4"/>
</dbReference>
<reference evidence="2" key="1">
    <citation type="journal article" date="2020" name="Cell">
        <title>Large-Scale Comparative Analyses of Tick Genomes Elucidate Their Genetic Diversity and Vector Capacities.</title>
        <authorList>
            <consortium name="Tick Genome and Microbiome Consortium (TIGMIC)"/>
            <person name="Jia N."/>
            <person name="Wang J."/>
            <person name="Shi W."/>
            <person name="Du L."/>
            <person name="Sun Y."/>
            <person name="Zhan W."/>
            <person name="Jiang J.F."/>
            <person name="Wang Q."/>
            <person name="Zhang B."/>
            <person name="Ji P."/>
            <person name="Bell-Sakyi L."/>
            <person name="Cui X.M."/>
            <person name="Yuan T.T."/>
            <person name="Jiang B.G."/>
            <person name="Yang W.F."/>
            <person name="Lam T.T."/>
            <person name="Chang Q.C."/>
            <person name="Ding S.J."/>
            <person name="Wang X.J."/>
            <person name="Zhu J.G."/>
            <person name="Ruan X.D."/>
            <person name="Zhao L."/>
            <person name="Wei J.T."/>
            <person name="Ye R.Z."/>
            <person name="Que T.C."/>
            <person name="Du C.H."/>
            <person name="Zhou Y.H."/>
            <person name="Cheng J.X."/>
            <person name="Dai P.F."/>
            <person name="Guo W.B."/>
            <person name="Han X.H."/>
            <person name="Huang E.J."/>
            <person name="Li L.F."/>
            <person name="Wei W."/>
            <person name="Gao Y.C."/>
            <person name="Liu J.Z."/>
            <person name="Shao H.Z."/>
            <person name="Wang X."/>
            <person name="Wang C.C."/>
            <person name="Yang T.C."/>
            <person name="Huo Q.B."/>
            <person name="Li W."/>
            <person name="Chen H.Y."/>
            <person name="Chen S.E."/>
            <person name="Zhou L.G."/>
            <person name="Ni X.B."/>
            <person name="Tian J.H."/>
            <person name="Sheng Y."/>
            <person name="Liu T."/>
            <person name="Pan Y.S."/>
            <person name="Xia L.Y."/>
            <person name="Li J."/>
            <person name="Zhao F."/>
            <person name="Cao W.C."/>
        </authorList>
    </citation>
    <scope>NUCLEOTIDE SEQUENCE</scope>
    <source>
        <strain evidence="2">Rmic-2018</strain>
    </source>
</reference>
<protein>
    <submittedName>
        <fullName evidence="2">Uncharacterized protein</fullName>
    </submittedName>
</protein>
<organism evidence="2 3">
    <name type="scientific">Rhipicephalus microplus</name>
    <name type="common">Cattle tick</name>
    <name type="synonym">Boophilus microplus</name>
    <dbReference type="NCBI Taxonomy" id="6941"/>
    <lineage>
        <taxon>Eukaryota</taxon>
        <taxon>Metazoa</taxon>
        <taxon>Ecdysozoa</taxon>
        <taxon>Arthropoda</taxon>
        <taxon>Chelicerata</taxon>
        <taxon>Arachnida</taxon>
        <taxon>Acari</taxon>
        <taxon>Parasitiformes</taxon>
        <taxon>Ixodida</taxon>
        <taxon>Ixodoidea</taxon>
        <taxon>Ixodidae</taxon>
        <taxon>Rhipicephalinae</taxon>
        <taxon>Rhipicephalus</taxon>
        <taxon>Boophilus</taxon>
    </lineage>
</organism>
<gene>
    <name evidence="2" type="ORF">HPB51_018601</name>
</gene>
<sequence length="165" mass="18822">MLAPRCPEAPSLASRKPELLTDDFKIIIRPWNGFNVSQYQNDHVHCYICNVAGVGRKEAEEDSVCLNECQNLIVVSTPSEDRAKRYSGICKLRIGDPEFEANDYRVAPENRSKGVIKGISLDKKQMDVMRSLANHRNPNILHAKHMHSKEKLPEKEVTEPSRRVR</sequence>